<name>A0AAV0GIC9_9ASTE</name>
<proteinExistence type="inferred from homology"/>
<feature type="domain" description="Ubiquitin-like protease family profile" evidence="6">
    <location>
        <begin position="311"/>
        <end position="481"/>
    </location>
</feature>
<evidence type="ECO:0000313" key="7">
    <source>
        <dbReference type="EMBL" id="CAH9147254.1"/>
    </source>
</evidence>
<accession>A0AAV0GIC9</accession>
<protein>
    <recommendedName>
        <fullName evidence="6">Ubiquitin-like protease family profile domain-containing protein</fullName>
    </recommendedName>
</protein>
<dbReference type="PANTHER" id="PTHR12606:SF1">
    <property type="entry name" value="UBIQUITIN-LIKE-SPECIFIC PROTEASE 1A"/>
    <property type="match status" value="1"/>
</dbReference>
<feature type="region of interest" description="Disordered" evidence="5">
    <location>
        <begin position="1"/>
        <end position="27"/>
    </location>
</feature>
<dbReference type="AlphaFoldDB" id="A0AAV0GIC9"/>
<dbReference type="GO" id="GO:0016926">
    <property type="term" value="P:protein desumoylation"/>
    <property type="evidence" value="ECO:0007669"/>
    <property type="project" value="TreeGrafter"/>
</dbReference>
<comment type="similarity">
    <text evidence="1">Belongs to the peptidase C48 family.</text>
</comment>
<keyword evidence="8" id="KW-1185">Reference proteome</keyword>
<comment type="caution">
    <text evidence="7">The sequence shown here is derived from an EMBL/GenBank/DDBJ whole genome shotgun (WGS) entry which is preliminary data.</text>
</comment>
<organism evidence="7 8">
    <name type="scientific">Cuscuta epithymum</name>
    <dbReference type="NCBI Taxonomy" id="186058"/>
    <lineage>
        <taxon>Eukaryota</taxon>
        <taxon>Viridiplantae</taxon>
        <taxon>Streptophyta</taxon>
        <taxon>Embryophyta</taxon>
        <taxon>Tracheophyta</taxon>
        <taxon>Spermatophyta</taxon>
        <taxon>Magnoliopsida</taxon>
        <taxon>eudicotyledons</taxon>
        <taxon>Gunneridae</taxon>
        <taxon>Pentapetalae</taxon>
        <taxon>asterids</taxon>
        <taxon>lamiids</taxon>
        <taxon>Solanales</taxon>
        <taxon>Convolvulaceae</taxon>
        <taxon>Cuscuteae</taxon>
        <taxon>Cuscuta</taxon>
        <taxon>Cuscuta subgen. Cuscuta</taxon>
    </lineage>
</organism>
<dbReference type="PROSITE" id="PS50600">
    <property type="entry name" value="ULP_PROTEASE"/>
    <property type="match status" value="1"/>
</dbReference>
<reference evidence="7" key="1">
    <citation type="submission" date="2022-07" db="EMBL/GenBank/DDBJ databases">
        <authorList>
            <person name="Macas J."/>
            <person name="Novak P."/>
            <person name="Neumann P."/>
        </authorList>
    </citation>
    <scope>NUCLEOTIDE SEQUENCE</scope>
</reference>
<gene>
    <name evidence="7" type="ORF">CEPIT_LOCUS43598</name>
</gene>
<feature type="compositionally biased region" description="Basic and acidic residues" evidence="5">
    <location>
        <begin position="81"/>
        <end position="110"/>
    </location>
</feature>
<dbReference type="EMBL" id="CAMAPF010001125">
    <property type="protein sequence ID" value="CAH9147254.1"/>
    <property type="molecule type" value="Genomic_DNA"/>
</dbReference>
<evidence type="ECO:0000256" key="5">
    <source>
        <dbReference type="SAM" id="MobiDB-lite"/>
    </source>
</evidence>
<evidence type="ECO:0000259" key="6">
    <source>
        <dbReference type="PROSITE" id="PS50600"/>
    </source>
</evidence>
<dbReference type="PANTHER" id="PTHR12606">
    <property type="entry name" value="SENTRIN/SUMO-SPECIFIC PROTEASE"/>
    <property type="match status" value="1"/>
</dbReference>
<dbReference type="InterPro" id="IPR038765">
    <property type="entry name" value="Papain-like_cys_pep_sf"/>
</dbReference>
<feature type="region of interest" description="Disordered" evidence="5">
    <location>
        <begin position="145"/>
        <end position="170"/>
    </location>
</feature>
<dbReference type="Proteomes" id="UP001152523">
    <property type="component" value="Unassembled WGS sequence"/>
</dbReference>
<dbReference type="Pfam" id="PF02902">
    <property type="entry name" value="Peptidase_C48"/>
    <property type="match status" value="1"/>
</dbReference>
<sequence length="515" mass="58842">MTKIKKTVFPEEDEIGSSSDGGQCDEDDHSLQNLKIMERMQDMCMCLQRMEKQIDAFEHRVSEMKDLILQLISKGNPSGSDNDKRPDFIPPQEKKEANTMDEQEPSKGDDTILSGEPSTLSCPIHHEVTSADDILTLDVTEDKRADSIPLEEEETNSVDEQDPSMDEEKIGEPSTVARPIHHDHVTCADDILPIVVTRVGEDKFPPLTTPGPFETLDWDGVVEDNGTGVIDVEALEELTRHEVKKRKRFRSKYQCTPYTDPLGKRKKPAGNKNPALLEASDADYASLKAWMEEEDNVVEPSSFILELPSQESVKRAFFQELVEPEEWLSTYHLDSLMYLFAKGMVEKRYELMSPYFVRQHLKKDPGNDKLWCAWVKDKDVTVIEKVFTPFNWEGKHWVLAEIDIVHRVVRVYDSLKSSRTASSVAHLCVRLPYLCRAINCTHTVCESGNMEPWIAKAVNDVPQQEGSSDCGVMVAAFLEALMCDIPLRPYCEYENVHSKRWEFTVRLWRVRRIMA</sequence>
<dbReference type="InterPro" id="IPR003653">
    <property type="entry name" value="Peptidase_C48_C"/>
</dbReference>
<evidence type="ECO:0000256" key="3">
    <source>
        <dbReference type="ARBA" id="ARBA00022801"/>
    </source>
</evidence>
<keyword evidence="4" id="KW-0788">Thiol protease</keyword>
<evidence type="ECO:0000256" key="1">
    <source>
        <dbReference type="ARBA" id="ARBA00005234"/>
    </source>
</evidence>
<evidence type="ECO:0000313" key="8">
    <source>
        <dbReference type="Proteomes" id="UP001152523"/>
    </source>
</evidence>
<dbReference type="GO" id="GO:0005634">
    <property type="term" value="C:nucleus"/>
    <property type="evidence" value="ECO:0007669"/>
    <property type="project" value="TreeGrafter"/>
</dbReference>
<dbReference type="GO" id="GO:0006508">
    <property type="term" value="P:proteolysis"/>
    <property type="evidence" value="ECO:0007669"/>
    <property type="project" value="UniProtKB-KW"/>
</dbReference>
<evidence type="ECO:0000256" key="4">
    <source>
        <dbReference type="ARBA" id="ARBA00022807"/>
    </source>
</evidence>
<dbReference type="SUPFAM" id="SSF54001">
    <property type="entry name" value="Cysteine proteinases"/>
    <property type="match status" value="1"/>
</dbReference>
<dbReference type="GO" id="GO:0016929">
    <property type="term" value="F:deSUMOylase activity"/>
    <property type="evidence" value="ECO:0007669"/>
    <property type="project" value="TreeGrafter"/>
</dbReference>
<keyword evidence="3" id="KW-0378">Hydrolase</keyword>
<evidence type="ECO:0000256" key="2">
    <source>
        <dbReference type="ARBA" id="ARBA00022670"/>
    </source>
</evidence>
<feature type="compositionally biased region" description="Acidic residues" evidence="5">
    <location>
        <begin position="149"/>
        <end position="165"/>
    </location>
</feature>
<dbReference type="Gene3D" id="3.40.395.10">
    <property type="entry name" value="Adenoviral Proteinase, Chain A"/>
    <property type="match status" value="1"/>
</dbReference>
<keyword evidence="2" id="KW-0645">Protease</keyword>
<feature type="region of interest" description="Disordered" evidence="5">
    <location>
        <begin position="73"/>
        <end position="118"/>
    </location>
</feature>